<feature type="active site" description="Charge relay system" evidence="9">
    <location>
        <position position="221"/>
    </location>
</feature>
<keyword evidence="4 12" id="KW-0732">Signal</keyword>
<dbReference type="GO" id="GO:0004252">
    <property type="term" value="F:serine-type endopeptidase activity"/>
    <property type="evidence" value="ECO:0007669"/>
    <property type="project" value="InterPro"/>
</dbReference>
<keyword evidence="6" id="KW-0574">Periplasm</keyword>
<evidence type="ECO:0000256" key="3">
    <source>
        <dbReference type="ARBA" id="ARBA00022670"/>
    </source>
</evidence>
<dbReference type="InterPro" id="IPR001940">
    <property type="entry name" value="Peptidase_S1C"/>
</dbReference>
<evidence type="ECO:0000256" key="12">
    <source>
        <dbReference type="SAM" id="SignalP"/>
    </source>
</evidence>
<dbReference type="GO" id="GO:0042597">
    <property type="term" value="C:periplasmic space"/>
    <property type="evidence" value="ECO:0007669"/>
    <property type="project" value="UniProtKB-SubCell"/>
</dbReference>
<dbReference type="NCBIfam" id="TIGR02037">
    <property type="entry name" value="degP_htrA_DO"/>
    <property type="match status" value="1"/>
</dbReference>
<feature type="signal peptide" evidence="12">
    <location>
        <begin position="1"/>
        <end position="21"/>
    </location>
</feature>
<dbReference type="PANTHER" id="PTHR22939:SF129">
    <property type="entry name" value="SERINE PROTEASE HTRA2, MITOCHONDRIAL"/>
    <property type="match status" value="1"/>
</dbReference>
<gene>
    <name evidence="14" type="ORF">DLJ53_22540</name>
</gene>
<feature type="binding site" evidence="10">
    <location>
        <position position="146"/>
    </location>
    <ligand>
        <name>substrate</name>
    </ligand>
</feature>
<feature type="active site" description="Charge relay system" evidence="9">
    <location>
        <position position="146"/>
    </location>
</feature>
<dbReference type="PRINTS" id="PR00834">
    <property type="entry name" value="PROTEASES2C"/>
</dbReference>
<evidence type="ECO:0000313" key="15">
    <source>
        <dbReference type="Proteomes" id="UP000249590"/>
    </source>
</evidence>
<dbReference type="AlphaFoldDB" id="A0A8B2NSR6"/>
<name>A0A8B2NSR6_9HYPH</name>
<dbReference type="InterPro" id="IPR041489">
    <property type="entry name" value="PDZ_6"/>
</dbReference>
<evidence type="ECO:0000256" key="4">
    <source>
        <dbReference type="ARBA" id="ARBA00022729"/>
    </source>
</evidence>
<dbReference type="InterPro" id="IPR011782">
    <property type="entry name" value="Pept_S1C_Do"/>
</dbReference>
<feature type="domain" description="PDZ" evidence="13">
    <location>
        <begin position="261"/>
        <end position="356"/>
    </location>
</feature>
<dbReference type="InterPro" id="IPR001478">
    <property type="entry name" value="PDZ"/>
</dbReference>
<keyword evidence="8" id="KW-0720">Serine protease</keyword>
<dbReference type="InterPro" id="IPR009003">
    <property type="entry name" value="Peptidase_S1_PA"/>
</dbReference>
<dbReference type="Pfam" id="PF17820">
    <property type="entry name" value="PDZ_6"/>
    <property type="match status" value="2"/>
</dbReference>
<keyword evidence="15" id="KW-1185">Reference proteome</keyword>
<dbReference type="GO" id="GO:0006508">
    <property type="term" value="P:proteolysis"/>
    <property type="evidence" value="ECO:0007669"/>
    <property type="project" value="UniProtKB-KW"/>
</dbReference>
<feature type="domain" description="PDZ" evidence="13">
    <location>
        <begin position="362"/>
        <end position="465"/>
    </location>
</feature>
<reference evidence="14 15" key="1">
    <citation type="submission" date="2018-05" db="EMBL/GenBank/DDBJ databases">
        <title>Acuticoccus sediminis sp. nov., isolated from deep-sea sediment of Indian Ocean.</title>
        <authorList>
            <person name="Liu X."/>
            <person name="Lai Q."/>
            <person name="Du Y."/>
            <person name="Sun F."/>
            <person name="Zhang X."/>
            <person name="Wang S."/>
            <person name="Shao Z."/>
        </authorList>
    </citation>
    <scope>NUCLEOTIDE SEQUENCE [LARGE SCALE GENOMIC DNA]</scope>
    <source>
        <strain evidence="14 15">PTG4-2</strain>
    </source>
</reference>
<dbReference type="Proteomes" id="UP000249590">
    <property type="component" value="Unassembled WGS sequence"/>
</dbReference>
<comment type="subcellular location">
    <subcellularLocation>
        <location evidence="1">Periplasm</location>
    </subcellularLocation>
</comment>
<feature type="binding site" evidence="10">
    <location>
        <position position="116"/>
    </location>
    <ligand>
        <name>substrate</name>
    </ligand>
</feature>
<dbReference type="Pfam" id="PF13365">
    <property type="entry name" value="Trypsin_2"/>
    <property type="match status" value="1"/>
</dbReference>
<evidence type="ECO:0000256" key="2">
    <source>
        <dbReference type="ARBA" id="ARBA00010541"/>
    </source>
</evidence>
<keyword evidence="7" id="KW-0378">Hydrolase</keyword>
<dbReference type="RefSeq" id="WP_111349457.1">
    <property type="nucleotide sequence ID" value="NZ_QHHQ01000005.1"/>
</dbReference>
<feature type="region of interest" description="Disordered" evidence="11">
    <location>
        <begin position="365"/>
        <end position="386"/>
    </location>
</feature>
<comment type="similarity">
    <text evidence="2">Belongs to the peptidase S1C family.</text>
</comment>
<dbReference type="InterPro" id="IPR036034">
    <property type="entry name" value="PDZ_sf"/>
</dbReference>
<keyword evidence="3 14" id="KW-0645">Protease</keyword>
<dbReference type="EMBL" id="QHHQ01000005">
    <property type="protein sequence ID" value="RAH99319.1"/>
    <property type="molecule type" value="Genomic_DNA"/>
</dbReference>
<evidence type="ECO:0000256" key="1">
    <source>
        <dbReference type="ARBA" id="ARBA00004418"/>
    </source>
</evidence>
<dbReference type="SUPFAM" id="SSF50156">
    <property type="entry name" value="PDZ domain-like"/>
    <property type="match status" value="2"/>
</dbReference>
<dbReference type="SUPFAM" id="SSF50494">
    <property type="entry name" value="Trypsin-like serine proteases"/>
    <property type="match status" value="1"/>
</dbReference>
<evidence type="ECO:0000256" key="9">
    <source>
        <dbReference type="PIRSR" id="PIRSR611782-1"/>
    </source>
</evidence>
<evidence type="ECO:0000256" key="5">
    <source>
        <dbReference type="ARBA" id="ARBA00022737"/>
    </source>
</evidence>
<sequence length="474" mass="50188">MRLSLILPALAVALVPGVASAETAVTPTPPAAEAAAPAAPEIPQSRAQIALSFAPVVRQVAPAVVNVYSMQKTVDPFYSDDPFLRRFFGRQQPRGGSALGSGVIVDPSGLMVTNAHVIKNASEIRVGFNDRREADAKLLLRDARSDLAVLQIEGDGPFPTIPFAPADELETGDLVLAIGNPFGVGQTVTQGIVSATARTQVGVADQQFFIQTDAAINPGNSGGGLIDMAGRLVGINSAIYSRSGGSNGIGFAIPAETVRLVVEAAKSDGVVHRPWLGAKLENVTRELARQLGLDRPAGAVVVELSEDGPARRAGIRVADVITAVDGVPVTDIDSFSYAFATRGTEGETEITFERASTRQTAALTLERPPESEPRDTRRLGGRSPFAGATVQNLSPAVADELNIDMTATGVVIARVNERTPAARFGLRPGDIVRSVNGNRVETTEDLERMTRQRARYWDLDIERDGRRLSVVFGG</sequence>
<accession>A0A8B2NSR6</accession>
<evidence type="ECO:0000256" key="6">
    <source>
        <dbReference type="ARBA" id="ARBA00022764"/>
    </source>
</evidence>
<evidence type="ECO:0000259" key="13">
    <source>
        <dbReference type="PROSITE" id="PS50106"/>
    </source>
</evidence>
<proteinExistence type="inferred from homology"/>
<dbReference type="SMART" id="SM00228">
    <property type="entry name" value="PDZ"/>
    <property type="match status" value="2"/>
</dbReference>
<dbReference type="Gene3D" id="2.40.10.120">
    <property type="match status" value="1"/>
</dbReference>
<comment type="caution">
    <text evidence="14">The sequence shown here is derived from an EMBL/GenBank/DDBJ whole genome shotgun (WGS) entry which is preliminary data.</text>
</comment>
<dbReference type="OrthoDB" id="9758917at2"/>
<dbReference type="PROSITE" id="PS50106">
    <property type="entry name" value="PDZ"/>
    <property type="match status" value="2"/>
</dbReference>
<evidence type="ECO:0000256" key="10">
    <source>
        <dbReference type="PIRSR" id="PIRSR611782-2"/>
    </source>
</evidence>
<evidence type="ECO:0000256" key="11">
    <source>
        <dbReference type="SAM" id="MobiDB-lite"/>
    </source>
</evidence>
<feature type="chain" id="PRO_5038590782" evidence="12">
    <location>
        <begin position="22"/>
        <end position="474"/>
    </location>
</feature>
<dbReference type="Gene3D" id="2.30.42.10">
    <property type="match status" value="2"/>
</dbReference>
<organism evidence="14 15">
    <name type="scientific">Acuticoccus sediminis</name>
    <dbReference type="NCBI Taxonomy" id="2184697"/>
    <lineage>
        <taxon>Bacteria</taxon>
        <taxon>Pseudomonadati</taxon>
        <taxon>Pseudomonadota</taxon>
        <taxon>Alphaproteobacteria</taxon>
        <taxon>Hyphomicrobiales</taxon>
        <taxon>Amorphaceae</taxon>
        <taxon>Acuticoccus</taxon>
    </lineage>
</organism>
<dbReference type="PANTHER" id="PTHR22939">
    <property type="entry name" value="SERINE PROTEASE FAMILY S1C HTRA-RELATED"/>
    <property type="match status" value="1"/>
</dbReference>
<protein>
    <submittedName>
        <fullName evidence="14">Serine protease</fullName>
    </submittedName>
</protein>
<evidence type="ECO:0000256" key="8">
    <source>
        <dbReference type="ARBA" id="ARBA00022825"/>
    </source>
</evidence>
<feature type="binding site" evidence="10">
    <location>
        <begin position="219"/>
        <end position="221"/>
    </location>
    <ligand>
        <name>substrate</name>
    </ligand>
</feature>
<feature type="compositionally biased region" description="Basic and acidic residues" evidence="11">
    <location>
        <begin position="367"/>
        <end position="378"/>
    </location>
</feature>
<evidence type="ECO:0000313" key="14">
    <source>
        <dbReference type="EMBL" id="RAH99319.1"/>
    </source>
</evidence>
<feature type="active site" description="Charge relay system" evidence="9">
    <location>
        <position position="116"/>
    </location>
</feature>
<evidence type="ECO:0000256" key="7">
    <source>
        <dbReference type="ARBA" id="ARBA00022801"/>
    </source>
</evidence>
<keyword evidence="5" id="KW-0677">Repeat</keyword>